<dbReference type="EMBL" id="GGEC01063234">
    <property type="protein sequence ID" value="MBX43718.1"/>
    <property type="molecule type" value="Transcribed_RNA"/>
</dbReference>
<sequence length="38" mass="4714">MYRAETMTYWGDKFLFWQWSFSFIFLAYPSPIIDPIML</sequence>
<accession>A0A2P2NMH7</accession>
<organism evidence="2">
    <name type="scientific">Rhizophora mucronata</name>
    <name type="common">Asiatic mangrove</name>
    <dbReference type="NCBI Taxonomy" id="61149"/>
    <lineage>
        <taxon>Eukaryota</taxon>
        <taxon>Viridiplantae</taxon>
        <taxon>Streptophyta</taxon>
        <taxon>Embryophyta</taxon>
        <taxon>Tracheophyta</taxon>
        <taxon>Spermatophyta</taxon>
        <taxon>Magnoliopsida</taxon>
        <taxon>eudicotyledons</taxon>
        <taxon>Gunneridae</taxon>
        <taxon>Pentapetalae</taxon>
        <taxon>rosids</taxon>
        <taxon>fabids</taxon>
        <taxon>Malpighiales</taxon>
        <taxon>Rhizophoraceae</taxon>
        <taxon>Rhizophora</taxon>
    </lineage>
</organism>
<keyword evidence="1" id="KW-0472">Membrane</keyword>
<protein>
    <submittedName>
        <fullName evidence="2">Uncharacterized protein</fullName>
    </submittedName>
</protein>
<reference evidence="2" key="1">
    <citation type="submission" date="2018-02" db="EMBL/GenBank/DDBJ databases">
        <title>Rhizophora mucronata_Transcriptome.</title>
        <authorList>
            <person name="Meera S.P."/>
            <person name="Sreeshan A."/>
            <person name="Augustine A."/>
        </authorList>
    </citation>
    <scope>NUCLEOTIDE SEQUENCE</scope>
    <source>
        <tissue evidence="2">Leaf</tissue>
    </source>
</reference>
<evidence type="ECO:0000313" key="2">
    <source>
        <dbReference type="EMBL" id="MBX43718.1"/>
    </source>
</evidence>
<evidence type="ECO:0000256" key="1">
    <source>
        <dbReference type="SAM" id="Phobius"/>
    </source>
</evidence>
<feature type="transmembrane region" description="Helical" evidence="1">
    <location>
        <begin position="15"/>
        <end position="33"/>
    </location>
</feature>
<proteinExistence type="predicted"/>
<keyword evidence="1" id="KW-0812">Transmembrane</keyword>
<name>A0A2P2NMH7_RHIMU</name>
<keyword evidence="1" id="KW-1133">Transmembrane helix</keyword>
<dbReference type="AlphaFoldDB" id="A0A2P2NMH7"/>